<keyword evidence="4" id="KW-1185">Reference proteome</keyword>
<sequence>MIWKPAWIQGWENLLAVLVVASLAVSPVLIYRQYRTIRKIRVTIRKIHIVYRRVKSERGYPGSSSDDVDKVLAEQKRYRDELPEVISQYRDEANKYRKVHNRLQSVIIIGSVLTSAVTTASVSFAEVRWVAVGISAVVGLAAGFTGYFKYRERSFNLQQTADAIEREVESVELRVGKYANMDERKAYMNFASTVESLRDEQNKRQQQLDQPVEVKRDEYA</sequence>
<dbReference type="Proteomes" id="UP000323946">
    <property type="component" value="Unassembled WGS sequence"/>
</dbReference>
<accession>A0A5M7C9W4</accession>
<protein>
    <submittedName>
        <fullName evidence="3">DUF4231 domain-containing protein</fullName>
    </submittedName>
</protein>
<dbReference type="AlphaFoldDB" id="A0A5M7C9W4"/>
<feature type="transmembrane region" description="Helical" evidence="2">
    <location>
        <begin position="105"/>
        <end position="123"/>
    </location>
</feature>
<gene>
    <name evidence="3" type="ORF">F1721_08745</name>
</gene>
<dbReference type="Pfam" id="PF14015">
    <property type="entry name" value="DUF4231"/>
    <property type="match status" value="1"/>
</dbReference>
<dbReference type="InterPro" id="IPR025325">
    <property type="entry name" value="DUF4231"/>
</dbReference>
<evidence type="ECO:0000313" key="4">
    <source>
        <dbReference type="Proteomes" id="UP000323946"/>
    </source>
</evidence>
<dbReference type="NCBIfam" id="NF033634">
    <property type="entry name" value="SLATT_1"/>
    <property type="match status" value="1"/>
</dbReference>
<dbReference type="OrthoDB" id="3684311at2"/>
<feature type="region of interest" description="Disordered" evidence="1">
    <location>
        <begin position="199"/>
        <end position="220"/>
    </location>
</feature>
<evidence type="ECO:0000256" key="1">
    <source>
        <dbReference type="SAM" id="MobiDB-lite"/>
    </source>
</evidence>
<keyword evidence="2" id="KW-1133">Transmembrane helix</keyword>
<proteinExistence type="predicted"/>
<keyword evidence="2" id="KW-0812">Transmembrane</keyword>
<feature type="transmembrane region" description="Helical" evidence="2">
    <location>
        <begin position="14"/>
        <end position="31"/>
    </location>
</feature>
<evidence type="ECO:0000256" key="2">
    <source>
        <dbReference type="SAM" id="Phobius"/>
    </source>
</evidence>
<keyword evidence="2" id="KW-0472">Membrane</keyword>
<reference evidence="3 4" key="1">
    <citation type="submission" date="2019-09" db="EMBL/GenBank/DDBJ databases">
        <title>Draft genome sequence of the thermophilic Saccharopolyspora hirsuta VKM Ac-666T.</title>
        <authorList>
            <person name="Lobastova T.G."/>
            <person name="Fokina V."/>
            <person name="Bragin E.Y."/>
            <person name="Shtratnikova V.Y."/>
            <person name="Starodumova I.P."/>
            <person name="Tarlachkov S.V."/>
            <person name="Donova M.V."/>
        </authorList>
    </citation>
    <scope>NUCLEOTIDE SEQUENCE [LARGE SCALE GENOMIC DNA]</scope>
    <source>
        <strain evidence="3 4">VKM Ac-666</strain>
    </source>
</reference>
<comment type="caution">
    <text evidence="3">The sequence shown here is derived from an EMBL/GenBank/DDBJ whole genome shotgun (WGS) entry which is preliminary data.</text>
</comment>
<name>A0A5M7C9W4_SACHI</name>
<feature type="transmembrane region" description="Helical" evidence="2">
    <location>
        <begin position="129"/>
        <end position="148"/>
    </location>
</feature>
<dbReference type="EMBL" id="VWPH01000003">
    <property type="protein sequence ID" value="KAA5836444.1"/>
    <property type="molecule type" value="Genomic_DNA"/>
</dbReference>
<evidence type="ECO:0000313" key="3">
    <source>
        <dbReference type="EMBL" id="KAA5836444.1"/>
    </source>
</evidence>
<organism evidence="3 4">
    <name type="scientific">Saccharopolyspora hirsuta</name>
    <dbReference type="NCBI Taxonomy" id="1837"/>
    <lineage>
        <taxon>Bacteria</taxon>
        <taxon>Bacillati</taxon>
        <taxon>Actinomycetota</taxon>
        <taxon>Actinomycetes</taxon>
        <taxon>Pseudonocardiales</taxon>
        <taxon>Pseudonocardiaceae</taxon>
        <taxon>Saccharopolyspora</taxon>
    </lineage>
</organism>